<keyword evidence="7 12" id="KW-0648">Protein biosynthesis</keyword>
<dbReference type="GO" id="GO:0004830">
    <property type="term" value="F:tryptophan-tRNA ligase activity"/>
    <property type="evidence" value="ECO:0007669"/>
    <property type="project" value="UniProtKB-EC"/>
</dbReference>
<sequence>MISSRTLQNAGRVRARLHAANPKTIIFSGIQPTGVPHLGNYLGALRQWVKLQDDQPDARRFFSIVDLHAITVKQDPVELGRWRKEMFASLLAVGLDPSKSTVFYQSAVPAHSEFMWLLSCGASMGYLGRMTQWKSKLALPSDASPTAPSPSNKEALKLALFSYPVLQAADILLYNTTHVPVGEDQAQHLEFTRDLAIGFNHLYTSKYGPLLNVPETILSPAKRIMSLTEPSKKMSKSAPNPKSRILITDSRDDIHAKLKTAMTDSIEGVSYDRQARPGVSNLLDMMYYMDESVAPSPEELAKEMKDVSMRALKEKVADTIDDHLRDIRERYEEMMGTQQKELEAIARQGAGKATQSAALKMGRIRFAMGLR</sequence>
<dbReference type="AlphaFoldDB" id="E5ABB5"/>
<evidence type="ECO:0000256" key="5">
    <source>
        <dbReference type="ARBA" id="ARBA00022741"/>
    </source>
</evidence>
<dbReference type="PANTHER" id="PTHR43766:SF1">
    <property type="entry name" value="TRYPTOPHAN--TRNA LIGASE, MITOCHONDRIAL"/>
    <property type="match status" value="1"/>
</dbReference>
<comment type="similarity">
    <text evidence="2 12">Belongs to the class-I aminoacyl-tRNA synthetase family.</text>
</comment>
<dbReference type="GeneID" id="13293090"/>
<dbReference type="PRINTS" id="PR01039">
    <property type="entry name" value="TRNASYNTHTRP"/>
</dbReference>
<dbReference type="HAMAP" id="MF_00140_B">
    <property type="entry name" value="Trp_tRNA_synth_B"/>
    <property type="match status" value="1"/>
</dbReference>
<dbReference type="Pfam" id="PF00579">
    <property type="entry name" value="tRNA-synt_1b"/>
    <property type="match status" value="1"/>
</dbReference>
<dbReference type="OrthoDB" id="15808at2759"/>
<reference evidence="14" key="1">
    <citation type="journal article" date="2011" name="Nat. Commun.">
        <title>Effector diversification within compartments of the Leptosphaeria maculans genome affected by Repeat-Induced Point mutations.</title>
        <authorList>
            <person name="Rouxel T."/>
            <person name="Grandaubert J."/>
            <person name="Hane J.K."/>
            <person name="Hoede C."/>
            <person name="van de Wouw A.P."/>
            <person name="Couloux A."/>
            <person name="Dominguez V."/>
            <person name="Anthouard V."/>
            <person name="Bally P."/>
            <person name="Bourras S."/>
            <person name="Cozijnsen A.J."/>
            <person name="Ciuffetti L.M."/>
            <person name="Degrave A."/>
            <person name="Dilmaghani A."/>
            <person name="Duret L."/>
            <person name="Fudal I."/>
            <person name="Goodwin S.B."/>
            <person name="Gout L."/>
            <person name="Glaser N."/>
            <person name="Linglin J."/>
            <person name="Kema G.H.J."/>
            <person name="Lapalu N."/>
            <person name="Lawrence C.B."/>
            <person name="May K."/>
            <person name="Meyer M."/>
            <person name="Ollivier B."/>
            <person name="Poulain J."/>
            <person name="Schoch C.L."/>
            <person name="Simon A."/>
            <person name="Spatafora J.W."/>
            <person name="Stachowiak A."/>
            <person name="Turgeon B.G."/>
            <person name="Tyler B.M."/>
            <person name="Vincent D."/>
            <person name="Weissenbach J."/>
            <person name="Amselem J."/>
            <person name="Quesneville H."/>
            <person name="Oliver R.P."/>
            <person name="Wincker P."/>
            <person name="Balesdent M.-H."/>
            <person name="Howlett B.J."/>
        </authorList>
    </citation>
    <scope>NUCLEOTIDE SEQUENCE [LARGE SCALE GENOMIC DNA]</scope>
    <source>
        <strain evidence="14">JN3 / isolate v23.1.3 / race Av1-4-5-6-7-8</strain>
    </source>
</reference>
<keyword evidence="14" id="KW-1185">Reference proteome</keyword>
<dbReference type="InterPro" id="IPR014729">
    <property type="entry name" value="Rossmann-like_a/b/a_fold"/>
</dbReference>
<protein>
    <recommendedName>
        <fullName evidence="11">Tryptophan--tRNA ligase, mitochondrial</fullName>
        <ecNumber evidence="3">6.1.1.2</ecNumber>
    </recommendedName>
    <alternativeName>
        <fullName evidence="9">Tryptophanyl-tRNA synthetase</fullName>
    </alternativeName>
</protein>
<evidence type="ECO:0000313" key="14">
    <source>
        <dbReference type="Proteomes" id="UP000002668"/>
    </source>
</evidence>
<dbReference type="SUPFAM" id="SSF52374">
    <property type="entry name" value="Nucleotidylyl transferase"/>
    <property type="match status" value="1"/>
</dbReference>
<dbReference type="InterPro" id="IPR050203">
    <property type="entry name" value="Trp-tRNA_synthetase"/>
</dbReference>
<evidence type="ECO:0000256" key="1">
    <source>
        <dbReference type="ARBA" id="ARBA00004305"/>
    </source>
</evidence>
<name>E5ABB5_LEPMJ</name>
<dbReference type="CDD" id="cd00806">
    <property type="entry name" value="TrpRS_core"/>
    <property type="match status" value="1"/>
</dbReference>
<organism evidence="14">
    <name type="scientific">Leptosphaeria maculans (strain JN3 / isolate v23.1.3 / race Av1-4-5-6-7-8)</name>
    <name type="common">Blackleg fungus</name>
    <name type="synonym">Phoma lingam</name>
    <dbReference type="NCBI Taxonomy" id="985895"/>
    <lineage>
        <taxon>Eukaryota</taxon>
        <taxon>Fungi</taxon>
        <taxon>Dikarya</taxon>
        <taxon>Ascomycota</taxon>
        <taxon>Pezizomycotina</taxon>
        <taxon>Dothideomycetes</taxon>
        <taxon>Pleosporomycetidae</taxon>
        <taxon>Pleosporales</taxon>
        <taxon>Pleosporineae</taxon>
        <taxon>Leptosphaeriaceae</taxon>
        <taxon>Plenodomus</taxon>
        <taxon>Plenodomus lingam/Leptosphaeria maculans species complex</taxon>
    </lineage>
</organism>
<evidence type="ECO:0000256" key="6">
    <source>
        <dbReference type="ARBA" id="ARBA00022840"/>
    </source>
</evidence>
<dbReference type="GO" id="GO:0005759">
    <property type="term" value="C:mitochondrial matrix"/>
    <property type="evidence" value="ECO:0007669"/>
    <property type="project" value="UniProtKB-SubCell"/>
</dbReference>
<keyword evidence="8 12" id="KW-0030">Aminoacyl-tRNA synthetase</keyword>
<gene>
    <name evidence="13" type="ORF">LEMA_P020860.1</name>
</gene>
<dbReference type="OMA" id="GWGQFKP"/>
<dbReference type="STRING" id="985895.E5ABB5"/>
<dbReference type="RefSeq" id="XP_003844435.1">
    <property type="nucleotide sequence ID" value="XM_003844387.1"/>
</dbReference>
<dbReference type="InParanoid" id="E5ABB5"/>
<keyword evidence="6 12" id="KW-0067">ATP-binding</keyword>
<evidence type="ECO:0000256" key="7">
    <source>
        <dbReference type="ARBA" id="ARBA00022917"/>
    </source>
</evidence>
<comment type="subcellular location">
    <subcellularLocation>
        <location evidence="1">Mitochondrion matrix</location>
    </subcellularLocation>
</comment>
<evidence type="ECO:0000256" key="8">
    <source>
        <dbReference type="ARBA" id="ARBA00023146"/>
    </source>
</evidence>
<dbReference type="PANTHER" id="PTHR43766">
    <property type="entry name" value="TRYPTOPHAN--TRNA LIGASE, MITOCHONDRIAL"/>
    <property type="match status" value="1"/>
</dbReference>
<dbReference type="InterPro" id="IPR001412">
    <property type="entry name" value="aa-tRNA-synth_I_CS"/>
</dbReference>
<dbReference type="InterPro" id="IPR024109">
    <property type="entry name" value="Trp-tRNA-ligase_bac-type"/>
</dbReference>
<dbReference type="Gene3D" id="3.40.50.620">
    <property type="entry name" value="HUPs"/>
    <property type="match status" value="1"/>
</dbReference>
<dbReference type="HOGENOM" id="CLU_029244_1_3_1"/>
<keyword evidence="4 12" id="KW-0436">Ligase</keyword>
<dbReference type="EMBL" id="FP929138">
    <property type="protein sequence ID" value="CBY00956.1"/>
    <property type="molecule type" value="Genomic_DNA"/>
</dbReference>
<evidence type="ECO:0000256" key="10">
    <source>
        <dbReference type="ARBA" id="ARBA00049929"/>
    </source>
</evidence>
<dbReference type="Gene3D" id="1.10.240.10">
    <property type="entry name" value="Tyrosyl-Transfer RNA Synthetase"/>
    <property type="match status" value="1"/>
</dbReference>
<evidence type="ECO:0000256" key="3">
    <source>
        <dbReference type="ARBA" id="ARBA00013161"/>
    </source>
</evidence>
<comment type="catalytic activity">
    <reaction evidence="10">
        <text>tRNA(Trp) + L-tryptophan + ATP = L-tryptophyl-tRNA(Trp) + AMP + diphosphate + H(+)</text>
        <dbReference type="Rhea" id="RHEA:24080"/>
        <dbReference type="Rhea" id="RHEA-COMP:9671"/>
        <dbReference type="Rhea" id="RHEA-COMP:9705"/>
        <dbReference type="ChEBI" id="CHEBI:15378"/>
        <dbReference type="ChEBI" id="CHEBI:30616"/>
        <dbReference type="ChEBI" id="CHEBI:33019"/>
        <dbReference type="ChEBI" id="CHEBI:57912"/>
        <dbReference type="ChEBI" id="CHEBI:78442"/>
        <dbReference type="ChEBI" id="CHEBI:78535"/>
        <dbReference type="ChEBI" id="CHEBI:456215"/>
        <dbReference type="EC" id="6.1.1.2"/>
    </reaction>
</comment>
<dbReference type="GO" id="GO:0005524">
    <property type="term" value="F:ATP binding"/>
    <property type="evidence" value="ECO:0007669"/>
    <property type="project" value="UniProtKB-KW"/>
</dbReference>
<dbReference type="FunCoup" id="E5ABB5">
    <property type="interactions" value="389"/>
</dbReference>
<dbReference type="FunFam" id="1.10.240.10:FF:000002">
    <property type="entry name" value="Tryptophan--tRNA ligase"/>
    <property type="match status" value="1"/>
</dbReference>
<dbReference type="GO" id="GO:0070183">
    <property type="term" value="P:mitochondrial tryptophanyl-tRNA aminoacylation"/>
    <property type="evidence" value="ECO:0007669"/>
    <property type="project" value="EnsemblFungi"/>
</dbReference>
<keyword evidence="5 12" id="KW-0547">Nucleotide-binding</keyword>
<dbReference type="eggNOG" id="KOG2713">
    <property type="taxonomic scope" value="Eukaryota"/>
</dbReference>
<accession>E5ABB5</accession>
<dbReference type="InterPro" id="IPR002305">
    <property type="entry name" value="aa-tRNA-synth_Ic"/>
</dbReference>
<proteinExistence type="inferred from homology"/>
<dbReference type="FunFam" id="3.40.50.620:FF:000082">
    <property type="entry name" value="MSW1p Mitochondrial tryptophanyl-tRNA synthetase"/>
    <property type="match status" value="1"/>
</dbReference>
<evidence type="ECO:0000256" key="12">
    <source>
        <dbReference type="RuleBase" id="RU363036"/>
    </source>
</evidence>
<evidence type="ECO:0000256" key="9">
    <source>
        <dbReference type="ARBA" id="ARBA00030268"/>
    </source>
</evidence>
<evidence type="ECO:0000256" key="2">
    <source>
        <dbReference type="ARBA" id="ARBA00005594"/>
    </source>
</evidence>
<dbReference type="Proteomes" id="UP000002668">
    <property type="component" value="Genome"/>
</dbReference>
<dbReference type="NCBIfam" id="TIGR00233">
    <property type="entry name" value="trpS"/>
    <property type="match status" value="1"/>
</dbReference>
<dbReference type="InterPro" id="IPR002306">
    <property type="entry name" value="Trp-tRNA-ligase"/>
</dbReference>
<dbReference type="VEuPathDB" id="FungiDB:LEMA_P020860.1"/>
<evidence type="ECO:0000313" key="13">
    <source>
        <dbReference type="EMBL" id="CBY00956.1"/>
    </source>
</evidence>
<evidence type="ECO:0000256" key="4">
    <source>
        <dbReference type="ARBA" id="ARBA00022598"/>
    </source>
</evidence>
<evidence type="ECO:0000256" key="11">
    <source>
        <dbReference type="ARBA" id="ARBA00069760"/>
    </source>
</evidence>
<dbReference type="PROSITE" id="PS00178">
    <property type="entry name" value="AA_TRNA_LIGASE_I"/>
    <property type="match status" value="1"/>
</dbReference>
<dbReference type="EC" id="6.1.1.2" evidence="3"/>